<reference evidence="2 3" key="1">
    <citation type="submission" date="2016-03" db="EMBL/GenBank/DDBJ databases">
        <title>Genome sequence of Providencia stuartii strain, isolated from the salivary glands of larval Lucilia sericata.</title>
        <authorList>
            <person name="Yuan Y."/>
            <person name="Zhang Y."/>
            <person name="Fu S."/>
            <person name="Crippen T.L."/>
            <person name="Visi D."/>
            <person name="Benbow M.E."/>
            <person name="Allen M."/>
            <person name="Tomberlin J.K."/>
            <person name="Sze S.-H."/>
            <person name="Tarone A.M."/>
        </authorList>
    </citation>
    <scope>NUCLEOTIDE SEQUENCE [LARGE SCALE GENOMIC DNA]</scope>
    <source>
        <strain evidence="2 3">Crippen</strain>
    </source>
</reference>
<dbReference type="EMBL" id="LVIE01000212">
    <property type="protein sequence ID" value="OHT22647.1"/>
    <property type="molecule type" value="Genomic_DNA"/>
</dbReference>
<keyword evidence="1" id="KW-0732">Signal</keyword>
<feature type="chain" id="PRO_5010254774" evidence="1">
    <location>
        <begin position="22"/>
        <end position="68"/>
    </location>
</feature>
<dbReference type="RefSeq" id="WP_070929594.1">
    <property type="nucleotide sequence ID" value="NZ_JBALHY010000007.1"/>
</dbReference>
<gene>
    <name evidence="2" type="ORF">A3Q29_09030</name>
</gene>
<evidence type="ECO:0000313" key="3">
    <source>
        <dbReference type="Proteomes" id="UP000179588"/>
    </source>
</evidence>
<comment type="caution">
    <text evidence="2">The sequence shown here is derived from an EMBL/GenBank/DDBJ whole genome shotgun (WGS) entry which is preliminary data.</text>
</comment>
<evidence type="ECO:0000256" key="1">
    <source>
        <dbReference type="SAM" id="SignalP"/>
    </source>
</evidence>
<sequence>MHKTKVLALLMVITAITACSSATQHNPVSSTCVIKMDTPEGDLPGKIEQASSNSDECKAIEKAIDKSI</sequence>
<accession>A0A1S1HKS7</accession>
<dbReference type="Proteomes" id="UP000179588">
    <property type="component" value="Unassembled WGS sequence"/>
</dbReference>
<evidence type="ECO:0000313" key="2">
    <source>
        <dbReference type="EMBL" id="OHT22647.1"/>
    </source>
</evidence>
<keyword evidence="3" id="KW-1185">Reference proteome</keyword>
<dbReference type="AlphaFoldDB" id="A0A1S1HKS7"/>
<name>A0A1S1HKS7_PROST</name>
<organism evidence="2 3">
    <name type="scientific">Providencia stuartii</name>
    <dbReference type="NCBI Taxonomy" id="588"/>
    <lineage>
        <taxon>Bacteria</taxon>
        <taxon>Pseudomonadati</taxon>
        <taxon>Pseudomonadota</taxon>
        <taxon>Gammaproteobacteria</taxon>
        <taxon>Enterobacterales</taxon>
        <taxon>Morganellaceae</taxon>
        <taxon>Providencia</taxon>
    </lineage>
</organism>
<dbReference type="PROSITE" id="PS51257">
    <property type="entry name" value="PROKAR_LIPOPROTEIN"/>
    <property type="match status" value="1"/>
</dbReference>
<protein>
    <submittedName>
        <fullName evidence="2">Thiamine biosynthesis protein ApbE</fullName>
    </submittedName>
</protein>
<proteinExistence type="predicted"/>
<feature type="signal peptide" evidence="1">
    <location>
        <begin position="1"/>
        <end position="21"/>
    </location>
</feature>